<organism evidence="3 4">
    <name type="scientific">Candidatus Nomurabacteria bacterium GW2011_GWD2_39_12</name>
    <dbReference type="NCBI Taxonomy" id="1618759"/>
    <lineage>
        <taxon>Bacteria</taxon>
        <taxon>Candidatus Nomuraibacteriota</taxon>
    </lineage>
</organism>
<evidence type="ECO:0000256" key="2">
    <source>
        <dbReference type="SAM" id="Phobius"/>
    </source>
</evidence>
<evidence type="ECO:0000256" key="1">
    <source>
        <dbReference type="SAM" id="MobiDB-lite"/>
    </source>
</evidence>
<gene>
    <name evidence="3" type="ORF">UT27_C0006G0044</name>
</gene>
<feature type="transmembrane region" description="Helical" evidence="2">
    <location>
        <begin position="39"/>
        <end position="60"/>
    </location>
</feature>
<dbReference type="Proteomes" id="UP000033998">
    <property type="component" value="Unassembled WGS sequence"/>
</dbReference>
<name>A0A837HSN9_9BACT</name>
<evidence type="ECO:0000313" key="3">
    <source>
        <dbReference type="EMBL" id="KKR01732.1"/>
    </source>
</evidence>
<feature type="region of interest" description="Disordered" evidence="1">
    <location>
        <begin position="1"/>
        <end position="24"/>
    </location>
</feature>
<dbReference type="AlphaFoldDB" id="A0A837HSN9"/>
<dbReference type="EMBL" id="LBWE01000006">
    <property type="protein sequence ID" value="KKR01732.1"/>
    <property type="molecule type" value="Genomic_DNA"/>
</dbReference>
<keyword evidence="2" id="KW-0812">Transmembrane</keyword>
<keyword evidence="2" id="KW-1133">Transmembrane helix</keyword>
<sequence>MDEFSTSAQAPPLKRGITNKKPSKGGFLCYNITMINKHFFKTLIIFAIMIALGLLAVYLAK</sequence>
<comment type="caution">
    <text evidence="3">The sequence shown here is derived from an EMBL/GenBank/DDBJ whole genome shotgun (WGS) entry which is preliminary data.</text>
</comment>
<accession>A0A837HSN9</accession>
<protein>
    <submittedName>
        <fullName evidence="3">Uncharacterized protein</fullName>
    </submittedName>
</protein>
<reference evidence="3 4" key="1">
    <citation type="journal article" date="2015" name="Nature">
        <title>rRNA introns, odd ribosomes, and small enigmatic genomes across a large radiation of phyla.</title>
        <authorList>
            <person name="Brown C.T."/>
            <person name="Hug L.A."/>
            <person name="Thomas B.C."/>
            <person name="Sharon I."/>
            <person name="Castelle C.J."/>
            <person name="Singh A."/>
            <person name="Wilkins M.J."/>
            <person name="Williams K.H."/>
            <person name="Banfield J.F."/>
        </authorList>
    </citation>
    <scope>NUCLEOTIDE SEQUENCE [LARGE SCALE GENOMIC DNA]</scope>
</reference>
<evidence type="ECO:0000313" key="4">
    <source>
        <dbReference type="Proteomes" id="UP000033998"/>
    </source>
</evidence>
<proteinExistence type="predicted"/>
<keyword evidence="2" id="KW-0472">Membrane</keyword>